<dbReference type="GO" id="GO:0006325">
    <property type="term" value="P:chromatin organization"/>
    <property type="evidence" value="ECO:0007669"/>
    <property type="project" value="UniProtKB-KW"/>
</dbReference>
<evidence type="ECO:0000256" key="4">
    <source>
        <dbReference type="ARBA" id="ARBA00022853"/>
    </source>
</evidence>
<dbReference type="Pfam" id="PF12265">
    <property type="entry name" value="CAF1C_H4-bd"/>
    <property type="match status" value="1"/>
</dbReference>
<keyword evidence="2 6" id="KW-0853">WD repeat</keyword>
<proteinExistence type="predicted"/>
<evidence type="ECO:0000256" key="3">
    <source>
        <dbReference type="ARBA" id="ARBA00022737"/>
    </source>
</evidence>
<dbReference type="InterPro" id="IPR015943">
    <property type="entry name" value="WD40/YVTN_repeat-like_dom_sf"/>
</dbReference>
<feature type="repeat" description="WD" evidence="6">
    <location>
        <begin position="267"/>
        <end position="303"/>
    </location>
</feature>
<feature type="repeat" description="WD" evidence="6">
    <location>
        <begin position="311"/>
        <end position="345"/>
    </location>
</feature>
<feature type="domain" description="EIPR1-like beta-propeller" evidence="8">
    <location>
        <begin position="227"/>
        <end position="343"/>
    </location>
</feature>
<dbReference type="Pfam" id="PF23609">
    <property type="entry name" value="Beta-prop_EIPR1"/>
    <property type="match status" value="1"/>
</dbReference>
<name>A0A7S3ZU30_9STRA</name>
<gene>
    <name evidence="9" type="ORF">PCAL00307_LOCUS9094</name>
</gene>
<evidence type="ECO:0000313" key="9">
    <source>
        <dbReference type="EMBL" id="CAE0693658.1"/>
    </source>
</evidence>
<keyword evidence="4" id="KW-0156">Chromatin regulator</keyword>
<evidence type="ECO:0008006" key="10">
    <source>
        <dbReference type="Google" id="ProtNLM"/>
    </source>
</evidence>
<protein>
    <recommendedName>
        <fullName evidence="10">Histone-binding protein RBBP4 N-terminal domain-containing protein</fullName>
    </recommendedName>
</protein>
<dbReference type="PROSITE" id="PS50294">
    <property type="entry name" value="WD_REPEATS_REGION"/>
    <property type="match status" value="3"/>
</dbReference>
<dbReference type="InterPro" id="IPR050459">
    <property type="entry name" value="WD_repeat_RBAP46/RBAP48/MSI1"/>
</dbReference>
<dbReference type="InterPro" id="IPR036322">
    <property type="entry name" value="WD40_repeat_dom_sf"/>
</dbReference>
<feature type="repeat" description="WD" evidence="6">
    <location>
        <begin position="220"/>
        <end position="255"/>
    </location>
</feature>
<dbReference type="PROSITE" id="PS50082">
    <property type="entry name" value="WD_REPEATS_2"/>
    <property type="match status" value="5"/>
</dbReference>
<dbReference type="PRINTS" id="PR00320">
    <property type="entry name" value="GPROTEINBRPT"/>
</dbReference>
<dbReference type="Pfam" id="PF00400">
    <property type="entry name" value="WD40"/>
    <property type="match status" value="2"/>
</dbReference>
<dbReference type="PANTHER" id="PTHR22850">
    <property type="entry name" value="WD40 REPEAT FAMILY"/>
    <property type="match status" value="1"/>
</dbReference>
<feature type="domain" description="Histone-binding protein RBBP4-like N-terminal" evidence="7">
    <location>
        <begin position="27"/>
        <end position="96"/>
    </location>
</feature>
<keyword evidence="3" id="KW-0677">Repeat</keyword>
<keyword evidence="5" id="KW-0539">Nucleus</keyword>
<dbReference type="PROSITE" id="PS00678">
    <property type="entry name" value="WD_REPEATS_1"/>
    <property type="match status" value="3"/>
</dbReference>
<dbReference type="EMBL" id="HBIW01010661">
    <property type="protein sequence ID" value="CAE0693658.1"/>
    <property type="molecule type" value="Transcribed_RNA"/>
</dbReference>
<dbReference type="InterPro" id="IPR001680">
    <property type="entry name" value="WD40_rpt"/>
</dbReference>
<dbReference type="Gene3D" id="2.130.10.10">
    <property type="entry name" value="YVTN repeat-like/Quinoprotein amine dehydrogenase"/>
    <property type="match status" value="1"/>
</dbReference>
<evidence type="ECO:0000259" key="7">
    <source>
        <dbReference type="Pfam" id="PF12265"/>
    </source>
</evidence>
<dbReference type="InterPro" id="IPR019775">
    <property type="entry name" value="WD40_repeat_CS"/>
</dbReference>
<evidence type="ECO:0000259" key="8">
    <source>
        <dbReference type="Pfam" id="PF23609"/>
    </source>
</evidence>
<dbReference type="InterPro" id="IPR022052">
    <property type="entry name" value="Histone-bd_RBBP4-like_N"/>
</dbReference>
<dbReference type="SMART" id="SM00320">
    <property type="entry name" value="WD40"/>
    <property type="match status" value="6"/>
</dbReference>
<dbReference type="AlphaFoldDB" id="A0A7S3ZU30"/>
<dbReference type="GO" id="GO:0005634">
    <property type="term" value="C:nucleus"/>
    <property type="evidence" value="ECO:0007669"/>
    <property type="project" value="UniProtKB-SubCell"/>
</dbReference>
<accession>A0A7S3ZU30</accession>
<dbReference type="SUPFAM" id="SSF50978">
    <property type="entry name" value="WD40 repeat-like"/>
    <property type="match status" value="1"/>
</dbReference>
<reference evidence="9" key="1">
    <citation type="submission" date="2021-01" db="EMBL/GenBank/DDBJ databases">
        <authorList>
            <person name="Corre E."/>
            <person name="Pelletier E."/>
            <person name="Niang G."/>
            <person name="Scheremetjew M."/>
            <person name="Finn R."/>
            <person name="Kale V."/>
            <person name="Holt S."/>
            <person name="Cochrane G."/>
            <person name="Meng A."/>
            <person name="Brown T."/>
            <person name="Cohen L."/>
        </authorList>
    </citation>
    <scope>NUCLEOTIDE SEQUENCE</scope>
    <source>
        <strain evidence="9">CCMP1756</strain>
    </source>
</reference>
<feature type="repeat" description="WD" evidence="6">
    <location>
        <begin position="172"/>
        <end position="214"/>
    </location>
</feature>
<dbReference type="InterPro" id="IPR059104">
    <property type="entry name" value="Beta-prop_EIPR1-like"/>
</dbReference>
<evidence type="ECO:0000256" key="1">
    <source>
        <dbReference type="ARBA" id="ARBA00004123"/>
    </source>
</evidence>
<sequence length="411" mass="46414">MEADELRMKVRTIGRPPTGINAKVVNEEYKVWKKNAPFLYDLVLTHALEWPSLTVQWIPDTPPNMSTSLPNKLVLGTHTSLGEPNYLMIASVRLPHYGDPGTEELNAKGDTHGKMEINIKINHEGEINRARYMPQNPFILATKSPSSDVFVFDISKHPSLPRDRNFCPEHRCLGHTKEGYGLSWNPHVLGELLSGSDDCSICLWDINQTSTTNVPALNTWKGHGDVVEDVAWHAYSPHLFSSVGDDRQILMWDTRKKGSADPFIRVIDAHRADIHSINFNPHHEFVLATGSADECIKIWDMRNTSGAVHRLDGHSREVFQIQWAPFDASLLASCGADRRVRVWDLTKVGMHPTISVDSECPEELLFIHGGHNDKVSDISWNPMQDWVVASVSDDNILQVWQMVRPRLQGVY</sequence>
<evidence type="ECO:0000256" key="2">
    <source>
        <dbReference type="ARBA" id="ARBA00022574"/>
    </source>
</evidence>
<evidence type="ECO:0000256" key="6">
    <source>
        <dbReference type="PROSITE-ProRule" id="PRU00221"/>
    </source>
</evidence>
<dbReference type="InterPro" id="IPR020472">
    <property type="entry name" value="WD40_PAC1"/>
</dbReference>
<comment type="subcellular location">
    <subcellularLocation>
        <location evidence="1">Nucleus</location>
    </subcellularLocation>
</comment>
<organism evidence="9">
    <name type="scientific">Pelagomonas calceolata</name>
    <dbReference type="NCBI Taxonomy" id="35677"/>
    <lineage>
        <taxon>Eukaryota</taxon>
        <taxon>Sar</taxon>
        <taxon>Stramenopiles</taxon>
        <taxon>Ochrophyta</taxon>
        <taxon>Pelagophyceae</taxon>
        <taxon>Pelagomonadales</taxon>
        <taxon>Pelagomonadaceae</taxon>
        <taxon>Pelagomonas</taxon>
    </lineage>
</organism>
<feature type="repeat" description="WD" evidence="6">
    <location>
        <begin position="368"/>
        <end position="402"/>
    </location>
</feature>
<evidence type="ECO:0000256" key="5">
    <source>
        <dbReference type="ARBA" id="ARBA00023242"/>
    </source>
</evidence>